<organism evidence="5 6">
    <name type="scientific">Electrophorus voltai</name>
    <dbReference type="NCBI Taxonomy" id="2609070"/>
    <lineage>
        <taxon>Eukaryota</taxon>
        <taxon>Metazoa</taxon>
        <taxon>Chordata</taxon>
        <taxon>Craniata</taxon>
        <taxon>Vertebrata</taxon>
        <taxon>Euteleostomi</taxon>
        <taxon>Actinopterygii</taxon>
        <taxon>Neopterygii</taxon>
        <taxon>Teleostei</taxon>
        <taxon>Ostariophysi</taxon>
        <taxon>Gymnotiformes</taxon>
        <taxon>Gymnotoidei</taxon>
        <taxon>Gymnotidae</taxon>
        <taxon>Electrophorus</taxon>
    </lineage>
</organism>
<dbReference type="Pfam" id="PF13516">
    <property type="entry name" value="LRR_6"/>
    <property type="match status" value="1"/>
</dbReference>
<evidence type="ECO:0000259" key="3">
    <source>
        <dbReference type="Pfam" id="PF12937"/>
    </source>
</evidence>
<dbReference type="AlphaFoldDB" id="A0AAD9E2F4"/>
<dbReference type="InterPro" id="IPR001810">
    <property type="entry name" value="F-box_dom"/>
</dbReference>
<feature type="domain" description="F-box" evidence="3">
    <location>
        <begin position="30"/>
        <end position="68"/>
    </location>
</feature>
<keyword evidence="2" id="KW-0833">Ubl conjugation pathway</keyword>
<dbReference type="PANTHER" id="PTHR13318:SF95">
    <property type="entry name" value="F-BOX PROTEIN YLR352W"/>
    <property type="match status" value="1"/>
</dbReference>
<dbReference type="PANTHER" id="PTHR13318">
    <property type="entry name" value="PARTNER OF PAIRED, ISOFORM B-RELATED"/>
    <property type="match status" value="1"/>
</dbReference>
<dbReference type="Gene3D" id="3.80.10.10">
    <property type="entry name" value="Ribonuclease Inhibitor"/>
    <property type="match status" value="4"/>
</dbReference>
<dbReference type="GO" id="GO:0019005">
    <property type="term" value="C:SCF ubiquitin ligase complex"/>
    <property type="evidence" value="ECO:0007669"/>
    <property type="project" value="TreeGrafter"/>
</dbReference>
<dbReference type="GO" id="GO:0031146">
    <property type="term" value="P:SCF-dependent proteasomal ubiquitin-dependent protein catabolic process"/>
    <property type="evidence" value="ECO:0007669"/>
    <property type="project" value="TreeGrafter"/>
</dbReference>
<name>A0AAD9E2F4_9TELE</name>
<accession>A0AAD9E2F4</accession>
<evidence type="ECO:0000259" key="4">
    <source>
        <dbReference type="Pfam" id="PF25372"/>
    </source>
</evidence>
<dbReference type="InterPro" id="IPR032675">
    <property type="entry name" value="LRR_dom_sf"/>
</dbReference>
<dbReference type="EMBL" id="JAROKS010000004">
    <property type="protein sequence ID" value="KAK1804555.1"/>
    <property type="molecule type" value="Genomic_DNA"/>
</dbReference>
<dbReference type="Pfam" id="PF12937">
    <property type="entry name" value="F-box-like"/>
    <property type="match status" value="1"/>
</dbReference>
<keyword evidence="6" id="KW-1185">Reference proteome</keyword>
<dbReference type="FunFam" id="3.80.10.10:FF:000647">
    <property type="entry name" value="Leucine-rich repeat-containing 29"/>
    <property type="match status" value="1"/>
</dbReference>
<dbReference type="InterPro" id="IPR006553">
    <property type="entry name" value="Leu-rich_rpt_Cys-con_subtyp"/>
</dbReference>
<reference evidence="5" key="1">
    <citation type="submission" date="2023-03" db="EMBL/GenBank/DDBJ databases">
        <title>Electrophorus voltai genome.</title>
        <authorList>
            <person name="Bian C."/>
        </authorList>
    </citation>
    <scope>NUCLEOTIDE SEQUENCE</scope>
    <source>
        <strain evidence="5">CB-2022</strain>
        <tissue evidence="5">Muscle</tissue>
    </source>
</reference>
<feature type="non-terminal residue" evidence="5">
    <location>
        <position position="1"/>
    </location>
</feature>
<dbReference type="SUPFAM" id="SSF81383">
    <property type="entry name" value="F-box domain"/>
    <property type="match status" value="1"/>
</dbReference>
<dbReference type="FunFam" id="3.80.10.10:FF:001330">
    <property type="entry name" value="Leucine-rich repeat-containing 29"/>
    <property type="match status" value="1"/>
</dbReference>
<dbReference type="InterPro" id="IPR001611">
    <property type="entry name" value="Leu-rich_rpt"/>
</dbReference>
<comment type="caution">
    <text evidence="5">The sequence shown here is derived from an EMBL/GenBank/DDBJ whole genome shotgun (WGS) entry which is preliminary data.</text>
</comment>
<dbReference type="InterPro" id="IPR036047">
    <property type="entry name" value="F-box-like_dom_sf"/>
</dbReference>
<proteinExistence type="predicted"/>
<protein>
    <recommendedName>
        <fullName evidence="7">F-box domain-containing protein</fullName>
    </recommendedName>
</protein>
<dbReference type="Pfam" id="PF25372">
    <property type="entry name" value="DUF7885"/>
    <property type="match status" value="1"/>
</dbReference>
<keyword evidence="1" id="KW-0433">Leucine-rich repeat</keyword>
<gene>
    <name evidence="5" type="ORF">P4O66_020560</name>
</gene>
<dbReference type="Proteomes" id="UP001239994">
    <property type="component" value="Unassembled WGS sequence"/>
</dbReference>
<evidence type="ECO:0000256" key="1">
    <source>
        <dbReference type="ARBA" id="ARBA00022614"/>
    </source>
</evidence>
<sequence>MTLAPRCRAVLGILFTRSCKLTDFLPSSQVISHILSFLHVSDRKEASLVCRSWYEASQDHQFQRNMTFSFPATATSLRFVRGLAHRLCRRLAISHLDGSCLSRQVLVEVAIHLGPRLESLALPGSSVTESSLLGLLPHLTSLQKLDLSGLDSIFMSGTFLCQERHRQQVRTGLNNLEELDLSNLRYLSDLTFNRLTGCTPRLRRLALAGCHIAFEFDPYRGCAVGQGSSAMLSLRNLLRLLQDQAATLRALDLSSTGITPSSLLCLARVPGLRLEELGLRGCRELTDHSVELLCRHQRGLRCLDLSACTELTSCSVLAVGHLRELRALSLSQDWRVTDKGLADLAALPALRTLRLAECLHVSGAELVKGLSRPPPRAQLQTLSLRSCTYLRDATVYSLAQLLGSGLRELDLTSCVCLTDLSVHAIASFLPGLQVLRLACCKEITDWGLLGLLEPARSDGLTREMSMPEDKQPSLTRTFGNMGFFKPPNMLLEEKRQLVTKEDLGAFRQQDGTSLLALRGLQELDLSACLKLTDASITQVLRFPTLQTLSLSMLTEMTDEGLASVACHCRCLTSLALSHCARISDKGLAHALLQLPRLQHLQLACCEAITDRCLHLIARYCKRLKTLDISMCKDITATKVDFLQSQLPFLEKVQYQETQASPLDLSVCTIG</sequence>
<evidence type="ECO:0000313" key="6">
    <source>
        <dbReference type="Proteomes" id="UP001239994"/>
    </source>
</evidence>
<dbReference type="SMART" id="SM00367">
    <property type="entry name" value="LRR_CC"/>
    <property type="match status" value="13"/>
</dbReference>
<dbReference type="InterPro" id="IPR057207">
    <property type="entry name" value="FBXL15_LRR"/>
</dbReference>
<evidence type="ECO:0000256" key="2">
    <source>
        <dbReference type="ARBA" id="ARBA00022786"/>
    </source>
</evidence>
<dbReference type="SUPFAM" id="SSF52047">
    <property type="entry name" value="RNI-like"/>
    <property type="match status" value="2"/>
</dbReference>
<evidence type="ECO:0008006" key="7">
    <source>
        <dbReference type="Google" id="ProtNLM"/>
    </source>
</evidence>
<evidence type="ECO:0000313" key="5">
    <source>
        <dbReference type="EMBL" id="KAK1804555.1"/>
    </source>
</evidence>
<feature type="domain" description="F-box/LRR-repeat protein 15-like leucin rich repeat" evidence="4">
    <location>
        <begin position="516"/>
        <end position="667"/>
    </location>
</feature>